<name>A0A699GVZ4_TANCI</name>
<accession>A0A699GVZ4</accession>
<reference evidence="2" key="1">
    <citation type="journal article" date="2019" name="Sci. Rep.">
        <title>Draft genome of Tanacetum cinerariifolium, the natural source of mosquito coil.</title>
        <authorList>
            <person name="Yamashiro T."/>
            <person name="Shiraishi A."/>
            <person name="Satake H."/>
            <person name="Nakayama K."/>
        </authorList>
    </citation>
    <scope>NUCLEOTIDE SEQUENCE</scope>
</reference>
<dbReference type="GO" id="GO:0016787">
    <property type="term" value="F:hydrolase activity"/>
    <property type="evidence" value="ECO:0007669"/>
    <property type="project" value="UniProtKB-KW"/>
</dbReference>
<evidence type="ECO:0000313" key="2">
    <source>
        <dbReference type="EMBL" id="GEW32047.1"/>
    </source>
</evidence>
<proteinExistence type="predicted"/>
<dbReference type="AlphaFoldDB" id="A0A699GVZ4"/>
<evidence type="ECO:0000256" key="1">
    <source>
        <dbReference type="SAM" id="Coils"/>
    </source>
</evidence>
<protein>
    <submittedName>
        <fullName evidence="2">Alpha/beta hydrolases superfamily protein</fullName>
    </submittedName>
</protein>
<feature type="coiled-coil region" evidence="1">
    <location>
        <begin position="303"/>
        <end position="333"/>
    </location>
</feature>
<keyword evidence="2" id="KW-0378">Hydrolase</keyword>
<dbReference type="EMBL" id="BKCJ010053595">
    <property type="protein sequence ID" value="GEW32047.1"/>
    <property type="molecule type" value="Genomic_DNA"/>
</dbReference>
<organism evidence="2">
    <name type="scientific">Tanacetum cinerariifolium</name>
    <name type="common">Dalmatian daisy</name>
    <name type="synonym">Chrysanthemum cinerariifolium</name>
    <dbReference type="NCBI Taxonomy" id="118510"/>
    <lineage>
        <taxon>Eukaryota</taxon>
        <taxon>Viridiplantae</taxon>
        <taxon>Streptophyta</taxon>
        <taxon>Embryophyta</taxon>
        <taxon>Tracheophyta</taxon>
        <taxon>Spermatophyta</taxon>
        <taxon>Magnoliopsida</taxon>
        <taxon>eudicotyledons</taxon>
        <taxon>Gunneridae</taxon>
        <taxon>Pentapetalae</taxon>
        <taxon>asterids</taxon>
        <taxon>campanulids</taxon>
        <taxon>Asterales</taxon>
        <taxon>Asteraceae</taxon>
        <taxon>Asteroideae</taxon>
        <taxon>Anthemideae</taxon>
        <taxon>Anthemidinae</taxon>
        <taxon>Tanacetum</taxon>
    </lineage>
</organism>
<comment type="caution">
    <text evidence="2">The sequence shown here is derived from an EMBL/GenBank/DDBJ whole genome shotgun (WGS) entry which is preliminary data.</text>
</comment>
<sequence length="752" mass="87209">MAKGDIDNLTMEQYLALTRGKQAPGVVKPKNKGNVNFKIKNQFMRELREDTFYGNKNNDAHEHFERVLDIERDETLYQAWESYNNLLYKCSTHDINSHQKVNMFYNDLGTMNHQLLDSHGPILSMTPTQALTTIQTMADHSQNYGMTVHHCRRRQICEGAHLDKECSLNEEVKSIKEVKYGTRINVIPKSMFEILKLANFKKTDMLDEMADMTKRSPRGIVENIIVKADKPFLAAIYAEIDVFNKEISLGIRDDKGDNTYWWHDHGLEEDERQESGLDVEEYDPPDVHVETFKDTLVKSSSLVIVIRRRIRALEQEMRDLDMEHKKMKNLKASYGVTTPHELCRKKIKEEMSRHHDYSISASWKFLRALQPKWRAKVTAIEESKDSTSLSLDELIGNLKVHEMIIKKDFEIVKANVERKFIALKAKKESSDEECSSSGTEDKEYAMAVRDFKKLFKRREPLKDKNQRDFVRGCWSDSGEKDDEMVKDEMCLVAHASSEKQTALAISTTNVEYVSARKACQQALWMKQALIDYDKGHISIEKVSSVDNIADILTKHLKRELFNYIRLGLDINEQIVPRFVLGFYCQLTFTYNPEGQFVVNFVIKNKSFSLTLEEFGQILKIPFKGQASFTEMWSLDYLSVSVPSRGGHKDHVYGCLCHILYCIETTTPHNLAFFILKRMEKSRFKPMDVLAYGMLLTRLFKHVVSISPGLAFDHYLLHDRAMHLLVPHYERKHERIEARKDLAIQMLAHPPLL</sequence>
<keyword evidence="1" id="KW-0175">Coiled coil</keyword>
<gene>
    <name evidence="2" type="ORF">Tci_204023</name>
</gene>